<sequence>MSAGLRRSRLGVRRLVFFGIAAVTPLTVIVGGQSLGFGQLGQVGTAVGYLLAAAVLGVFAVGVAAMARHLPNPGAFYAYVAARLSRPLAVATAGIALVAYTAIQIGLFGLFGVAMVAALDAFGQSGWWAFWALMGWIAVAVLGQVRVRTNASVLAVLICAELGLVLVLDAVMVLHPADGIVRFDGLNPLLLANPTGIASLVGAITGLVGFEVPLAFAPLAVDPRTTVRRAIGWILLIVAVVYGGSAWAMTVVAGPDQIVGIAAQHPKDLFFHLAAPHVPAAVVTAGLVLFATSVFAAALAFHNTVSRYILTLSREGLLPVWLAITRSDDVPAAASLMQSTLAFLVLVAAGIGGVDPVKDLFFFGTTAGGLGVLIMMCLTGAAVIGYFHRHPHRETVWRRRIAPIVSTVVLTLIAVTSIAFFGDLISSSHPVKVWGAPLVYAAVAVAGIGWALHLRRHRPHVYAVIGHGERTRTTAIPSGVRHQPSVAAEPASASSASR</sequence>
<dbReference type="EMBL" id="JAPNTZ010000009">
    <property type="protein sequence ID" value="MCY1141480.1"/>
    <property type="molecule type" value="Genomic_DNA"/>
</dbReference>
<evidence type="ECO:0000256" key="6">
    <source>
        <dbReference type="SAM" id="MobiDB-lite"/>
    </source>
</evidence>
<protein>
    <submittedName>
        <fullName evidence="8">APC family permease</fullName>
    </submittedName>
</protein>
<comment type="caution">
    <text evidence="8">The sequence shown here is derived from an EMBL/GenBank/DDBJ whole genome shotgun (WGS) entry which is preliminary data.</text>
</comment>
<feature type="transmembrane region" description="Helical" evidence="7">
    <location>
        <begin position="360"/>
        <end position="388"/>
    </location>
</feature>
<feature type="transmembrane region" description="Helical" evidence="7">
    <location>
        <begin position="233"/>
        <end position="254"/>
    </location>
</feature>
<dbReference type="Gene3D" id="1.20.1740.10">
    <property type="entry name" value="Amino acid/polyamine transporter I"/>
    <property type="match status" value="1"/>
</dbReference>
<proteinExistence type="predicted"/>
<gene>
    <name evidence="8" type="ORF">OWR29_26080</name>
</gene>
<dbReference type="RefSeq" id="WP_267565863.1">
    <property type="nucleotide sequence ID" value="NZ_JAPNTZ010000009.1"/>
</dbReference>
<accession>A0ABT4B7B2</accession>
<feature type="region of interest" description="Disordered" evidence="6">
    <location>
        <begin position="474"/>
        <end position="498"/>
    </location>
</feature>
<dbReference type="PIRSF" id="PIRSF006060">
    <property type="entry name" value="AA_transporter"/>
    <property type="match status" value="1"/>
</dbReference>
<reference evidence="8" key="1">
    <citation type="submission" date="2022-11" db="EMBL/GenBank/DDBJ databases">
        <authorList>
            <person name="Somphong A."/>
            <person name="Phongsopitanun W."/>
        </authorList>
    </citation>
    <scope>NUCLEOTIDE SEQUENCE</scope>
    <source>
        <strain evidence="8">Pm04-4</strain>
    </source>
</reference>
<name>A0ABT4B7B2_9ACTN</name>
<evidence type="ECO:0000256" key="7">
    <source>
        <dbReference type="SAM" id="Phobius"/>
    </source>
</evidence>
<evidence type="ECO:0000313" key="9">
    <source>
        <dbReference type="Proteomes" id="UP001151002"/>
    </source>
</evidence>
<evidence type="ECO:0000256" key="2">
    <source>
        <dbReference type="ARBA" id="ARBA00022475"/>
    </source>
</evidence>
<dbReference type="Proteomes" id="UP001151002">
    <property type="component" value="Unassembled WGS sequence"/>
</dbReference>
<comment type="subcellular location">
    <subcellularLocation>
        <location evidence="1">Cell membrane</location>
        <topology evidence="1">Multi-pass membrane protein</topology>
    </subcellularLocation>
</comment>
<feature type="transmembrane region" description="Helical" evidence="7">
    <location>
        <begin position="125"/>
        <end position="142"/>
    </location>
</feature>
<evidence type="ECO:0000256" key="3">
    <source>
        <dbReference type="ARBA" id="ARBA00022692"/>
    </source>
</evidence>
<keyword evidence="9" id="KW-1185">Reference proteome</keyword>
<keyword evidence="2" id="KW-1003">Cell membrane</keyword>
<dbReference type="PANTHER" id="PTHR42770">
    <property type="entry name" value="AMINO ACID TRANSPORTER-RELATED"/>
    <property type="match status" value="1"/>
</dbReference>
<evidence type="ECO:0000256" key="5">
    <source>
        <dbReference type="ARBA" id="ARBA00023136"/>
    </source>
</evidence>
<feature type="compositionally biased region" description="Low complexity" evidence="6">
    <location>
        <begin position="485"/>
        <end position="498"/>
    </location>
</feature>
<feature type="transmembrane region" description="Helical" evidence="7">
    <location>
        <begin position="332"/>
        <end position="354"/>
    </location>
</feature>
<keyword evidence="5 7" id="KW-0472">Membrane</keyword>
<dbReference type="InterPro" id="IPR050367">
    <property type="entry name" value="APC_superfamily"/>
</dbReference>
<organism evidence="8 9">
    <name type="scientific">Paractinoplanes pyxinae</name>
    <dbReference type="NCBI Taxonomy" id="2997416"/>
    <lineage>
        <taxon>Bacteria</taxon>
        <taxon>Bacillati</taxon>
        <taxon>Actinomycetota</taxon>
        <taxon>Actinomycetes</taxon>
        <taxon>Micromonosporales</taxon>
        <taxon>Micromonosporaceae</taxon>
        <taxon>Paractinoplanes</taxon>
    </lineage>
</organism>
<feature type="transmembrane region" description="Helical" evidence="7">
    <location>
        <begin position="433"/>
        <end position="452"/>
    </location>
</feature>
<dbReference type="InterPro" id="IPR002293">
    <property type="entry name" value="AA/rel_permease1"/>
</dbReference>
<feature type="transmembrane region" description="Helical" evidence="7">
    <location>
        <begin position="197"/>
        <end position="221"/>
    </location>
</feature>
<feature type="transmembrane region" description="Helical" evidence="7">
    <location>
        <begin position="154"/>
        <end position="177"/>
    </location>
</feature>
<evidence type="ECO:0000256" key="1">
    <source>
        <dbReference type="ARBA" id="ARBA00004651"/>
    </source>
</evidence>
<feature type="transmembrane region" description="Helical" evidence="7">
    <location>
        <begin position="274"/>
        <end position="301"/>
    </location>
</feature>
<keyword evidence="3 7" id="KW-0812">Transmembrane</keyword>
<feature type="transmembrane region" description="Helical" evidence="7">
    <location>
        <begin position="15"/>
        <end position="35"/>
    </location>
</feature>
<evidence type="ECO:0000256" key="4">
    <source>
        <dbReference type="ARBA" id="ARBA00022989"/>
    </source>
</evidence>
<keyword evidence="4 7" id="KW-1133">Transmembrane helix</keyword>
<feature type="transmembrane region" description="Helical" evidence="7">
    <location>
        <begin position="400"/>
        <end position="421"/>
    </location>
</feature>
<dbReference type="Pfam" id="PF13520">
    <property type="entry name" value="AA_permease_2"/>
    <property type="match status" value="1"/>
</dbReference>
<evidence type="ECO:0000313" key="8">
    <source>
        <dbReference type="EMBL" id="MCY1141480.1"/>
    </source>
</evidence>
<dbReference type="PANTHER" id="PTHR42770:SF16">
    <property type="entry name" value="AMINO ACID PERMEASE"/>
    <property type="match status" value="1"/>
</dbReference>
<feature type="transmembrane region" description="Helical" evidence="7">
    <location>
        <begin position="47"/>
        <end position="67"/>
    </location>
</feature>
<feature type="transmembrane region" description="Helical" evidence="7">
    <location>
        <begin position="88"/>
        <end position="119"/>
    </location>
</feature>